<keyword evidence="2" id="KW-1185">Reference proteome</keyword>
<dbReference type="AlphaFoldDB" id="A0A4Z2E5E3"/>
<proteinExistence type="predicted"/>
<sequence>MKSVNFFDMMEVRIKSFIACEKGTNYNVLHRRKGK</sequence>
<dbReference type="Proteomes" id="UP000314294">
    <property type="component" value="Unassembled WGS sequence"/>
</dbReference>
<evidence type="ECO:0000313" key="1">
    <source>
        <dbReference type="EMBL" id="TNN23834.1"/>
    </source>
</evidence>
<accession>A0A4Z2E5E3</accession>
<reference evidence="1 2" key="1">
    <citation type="submission" date="2019-03" db="EMBL/GenBank/DDBJ databases">
        <title>First draft genome of Liparis tanakae, snailfish: a comprehensive survey of snailfish specific genes.</title>
        <authorList>
            <person name="Kim W."/>
            <person name="Song I."/>
            <person name="Jeong J.-H."/>
            <person name="Kim D."/>
            <person name="Kim S."/>
            <person name="Ryu S."/>
            <person name="Song J.Y."/>
            <person name="Lee S.K."/>
        </authorList>
    </citation>
    <scope>NUCLEOTIDE SEQUENCE [LARGE SCALE GENOMIC DNA]</scope>
    <source>
        <tissue evidence="1">Muscle</tissue>
    </source>
</reference>
<comment type="caution">
    <text evidence="1">The sequence shown here is derived from an EMBL/GenBank/DDBJ whole genome shotgun (WGS) entry which is preliminary data.</text>
</comment>
<dbReference type="EMBL" id="SRLO01017205">
    <property type="protein sequence ID" value="TNN23834.1"/>
    <property type="molecule type" value="Genomic_DNA"/>
</dbReference>
<protein>
    <submittedName>
        <fullName evidence="1">Uncharacterized protein</fullName>
    </submittedName>
</protein>
<name>A0A4Z2E5E3_9TELE</name>
<organism evidence="1 2">
    <name type="scientific">Liparis tanakae</name>
    <name type="common">Tanaka's snailfish</name>
    <dbReference type="NCBI Taxonomy" id="230148"/>
    <lineage>
        <taxon>Eukaryota</taxon>
        <taxon>Metazoa</taxon>
        <taxon>Chordata</taxon>
        <taxon>Craniata</taxon>
        <taxon>Vertebrata</taxon>
        <taxon>Euteleostomi</taxon>
        <taxon>Actinopterygii</taxon>
        <taxon>Neopterygii</taxon>
        <taxon>Teleostei</taxon>
        <taxon>Neoteleostei</taxon>
        <taxon>Acanthomorphata</taxon>
        <taxon>Eupercaria</taxon>
        <taxon>Perciformes</taxon>
        <taxon>Cottioidei</taxon>
        <taxon>Cottales</taxon>
        <taxon>Liparidae</taxon>
        <taxon>Liparis</taxon>
    </lineage>
</organism>
<evidence type="ECO:0000313" key="2">
    <source>
        <dbReference type="Proteomes" id="UP000314294"/>
    </source>
</evidence>
<gene>
    <name evidence="1" type="ORF">EYF80_066045</name>
</gene>